<feature type="chain" id="PRO_5040783206" description="CBM-cenC domain-containing protein" evidence="2">
    <location>
        <begin position="22"/>
        <end position="287"/>
    </location>
</feature>
<gene>
    <name evidence="3" type="ORF">N0V84_000593</name>
</gene>
<keyword evidence="4" id="KW-1185">Reference proteome</keyword>
<feature type="signal peptide" evidence="2">
    <location>
        <begin position="1"/>
        <end position="21"/>
    </location>
</feature>
<keyword evidence="2" id="KW-0732">Signal</keyword>
<protein>
    <recommendedName>
        <fullName evidence="5">CBM-cenC domain-containing protein</fullName>
    </recommendedName>
</protein>
<sequence>MIFSKVFIAVTVLAVSSSVTASPCRASSRASSSALLSTSTESVSTETTVSTTGESSATATVTAATTESSTLTEPTATEDLTTELFTTTAETSTTARTSSTETFSTTIEATSTTAESSSTTAEASSSTTSICIEPTNFVQNPSFEDGPEPWRYSSSSVSRTTQGNAVGEWAVSFAFSEGNNLLYIEQDIEGLTPGLDYKLTYEWWTPYGQVPSGCYFHAEASGTAYEQDDTITEAYDFFVDAPSFTFRPASSTQIIRFGAFCPSQPDFTLYLDLATILPVQPVGSSSD</sequence>
<proteinExistence type="predicted"/>
<organism evidence="3 4">
    <name type="scientific">Fusarium piperis</name>
    <dbReference type="NCBI Taxonomy" id="1435070"/>
    <lineage>
        <taxon>Eukaryota</taxon>
        <taxon>Fungi</taxon>
        <taxon>Dikarya</taxon>
        <taxon>Ascomycota</taxon>
        <taxon>Pezizomycotina</taxon>
        <taxon>Sordariomycetes</taxon>
        <taxon>Hypocreomycetidae</taxon>
        <taxon>Hypocreales</taxon>
        <taxon>Nectriaceae</taxon>
        <taxon>Fusarium</taxon>
        <taxon>Fusarium solani species complex</taxon>
    </lineage>
</organism>
<evidence type="ECO:0000256" key="2">
    <source>
        <dbReference type="SAM" id="SignalP"/>
    </source>
</evidence>
<comment type="caution">
    <text evidence="3">The sequence shown here is derived from an EMBL/GenBank/DDBJ whole genome shotgun (WGS) entry which is preliminary data.</text>
</comment>
<dbReference type="OrthoDB" id="5104529at2759"/>
<dbReference type="AlphaFoldDB" id="A0A9W8WN13"/>
<name>A0A9W8WN13_9HYPO</name>
<accession>A0A9W8WN13</accession>
<evidence type="ECO:0000313" key="4">
    <source>
        <dbReference type="Proteomes" id="UP001140502"/>
    </source>
</evidence>
<evidence type="ECO:0000313" key="3">
    <source>
        <dbReference type="EMBL" id="KAJ4329021.1"/>
    </source>
</evidence>
<dbReference type="Gene3D" id="2.60.120.260">
    <property type="entry name" value="Galactose-binding domain-like"/>
    <property type="match status" value="1"/>
</dbReference>
<feature type="region of interest" description="Disordered" evidence="1">
    <location>
        <begin position="30"/>
        <end position="128"/>
    </location>
</feature>
<dbReference type="EMBL" id="JAPEUR010000005">
    <property type="protein sequence ID" value="KAJ4329021.1"/>
    <property type="molecule type" value="Genomic_DNA"/>
</dbReference>
<reference evidence="3" key="1">
    <citation type="submission" date="2022-10" db="EMBL/GenBank/DDBJ databases">
        <title>Tapping the CABI collections for fungal endophytes: first genome assemblies for Collariella, Neodidymelliopsis, Ascochyta clinopodiicola, Didymella pomorum, Didymosphaeria variabile, Neocosmospora piperis and Neocucurbitaria cava.</title>
        <authorList>
            <person name="Hill R."/>
        </authorList>
    </citation>
    <scope>NUCLEOTIDE SEQUENCE</scope>
    <source>
        <strain evidence="3">IMI 366586</strain>
    </source>
</reference>
<dbReference type="Proteomes" id="UP001140502">
    <property type="component" value="Unassembled WGS sequence"/>
</dbReference>
<evidence type="ECO:0008006" key="5">
    <source>
        <dbReference type="Google" id="ProtNLM"/>
    </source>
</evidence>
<evidence type="ECO:0000256" key="1">
    <source>
        <dbReference type="SAM" id="MobiDB-lite"/>
    </source>
</evidence>